<dbReference type="GO" id="GO:0009648">
    <property type="term" value="P:photoperiodism"/>
    <property type="evidence" value="ECO:0007669"/>
    <property type="project" value="Ensembl"/>
</dbReference>
<dbReference type="GO" id="GO:0003700">
    <property type="term" value="F:DNA-binding transcription factor activity"/>
    <property type="evidence" value="ECO:0007669"/>
    <property type="project" value="InterPro"/>
</dbReference>
<evidence type="ECO:0000259" key="8">
    <source>
        <dbReference type="PROSITE" id="PS50112"/>
    </source>
</evidence>
<dbReference type="GO" id="GO:0005634">
    <property type="term" value="C:nucleus"/>
    <property type="evidence" value="ECO:0007669"/>
    <property type="project" value="UniProtKB-SubCell"/>
</dbReference>
<feature type="compositionally biased region" description="Low complexity" evidence="7">
    <location>
        <begin position="218"/>
        <end position="231"/>
    </location>
</feature>
<evidence type="ECO:0000259" key="9">
    <source>
        <dbReference type="PROSITE" id="PS50888"/>
    </source>
</evidence>
<dbReference type="InterPro" id="IPR001610">
    <property type="entry name" value="PAC"/>
</dbReference>
<dbReference type="SUPFAM" id="SSF55785">
    <property type="entry name" value="PYP-like sensor domain (PAS domain)"/>
    <property type="match status" value="2"/>
</dbReference>
<dbReference type="PROSITE" id="PS50888">
    <property type="entry name" value="BHLH"/>
    <property type="match status" value="1"/>
</dbReference>
<dbReference type="InterPro" id="IPR035965">
    <property type="entry name" value="PAS-like_dom_sf"/>
</dbReference>
<keyword evidence="11" id="KW-1185">Reference proteome</keyword>
<sequence length="812" mass="88127">MYGMKEGAKNTNTLLRVHHAALQIKLFFFALSLPLSLSLSAPHGNSQKFATRTRSGPRGTHAPLDVVSRELPRFLASSLPRAGSAINRERRWRRWGRGGRSSVFSRGPTPRPDLHKVFPSHVSVSPPPLLGAGKIKSIIQALGQSARLPRLPLPRQVLPTASSTCAAVPGPGEPLPAMSSGSAAAGGGDGAPGERTGDVLAENSQSLPVSLPGSMTPSSVASKASGSVGAGMELPRKRKGSTENQDAMEVDVEDEQDKSEGDDQQVKVKCFREPHSQIEKRRRDKMNNLIDELSAMIPTCNPMSRKLDKLTVLRMAVQHLKSLKGATGSFTEANYKPSFLPDDELKHLVLRAADGFLFVVGCDRGKILFVSESVSKILNYSRAELIGQSLFDYIHPKDMGKVKEQLSACELHPRERLIDAKTGLQVQADLPVGAARLCSGARRSFFCRMKYNRVVVKVEEKGFQANTSKKKESQRYCTVHCTGYMRSWPASQLAAEVEGEADKESSHFSCLVAVGRVHPHAGPQSNGEVRVKPTEFVTRYAMDGKFTFVDQRATTILGYLPQELLGTSCYEYFHQDDLAHLADRHRKVLRSKEKIETNCYKFKTKYGSFVTLQSQWFSFINPWTKEVEYIVSTNTVISGRTGASGEKSDQPSDSKTPEDEAKKTFPIIPGISSGSGSMIYAGSIGTQIANELLDFNRMNSSPSSGNASPFSVLQDKSPLALTGASANVPNGEAADSERPGRSGSEGESRGSQFPACEPLAGDHSQLDLDSVVGPGLGSLSNDEAAMAVIMSLLDTDANLGEAVDFDEMHWSL</sequence>
<accession>A0A8C9SZ14</accession>
<dbReference type="GO" id="GO:0007623">
    <property type="term" value="P:circadian rhythm"/>
    <property type="evidence" value="ECO:0007669"/>
    <property type="project" value="Ensembl"/>
</dbReference>
<evidence type="ECO:0000256" key="2">
    <source>
        <dbReference type="ARBA" id="ARBA00022737"/>
    </source>
</evidence>
<keyword evidence="3" id="KW-0805">Transcription regulation</keyword>
<dbReference type="SMART" id="SM00091">
    <property type="entry name" value="PAS"/>
    <property type="match status" value="2"/>
</dbReference>
<dbReference type="InterPro" id="IPR013767">
    <property type="entry name" value="PAS_fold"/>
</dbReference>
<dbReference type="GO" id="GO:0005667">
    <property type="term" value="C:transcription regulator complex"/>
    <property type="evidence" value="ECO:0007669"/>
    <property type="project" value="InterPro"/>
</dbReference>
<dbReference type="Ensembl" id="ENSSFOT00015074077.1">
    <property type="protein sequence ID" value="ENSSFOP00015042601.1"/>
    <property type="gene ID" value="ENSSFOG00015007286.2"/>
</dbReference>
<evidence type="ECO:0000256" key="3">
    <source>
        <dbReference type="ARBA" id="ARBA00023015"/>
    </source>
</evidence>
<dbReference type="PROSITE" id="PS50112">
    <property type="entry name" value="PAS"/>
    <property type="match status" value="2"/>
</dbReference>
<feature type="region of interest" description="Disordered" evidence="7">
    <location>
        <begin position="163"/>
        <end position="264"/>
    </location>
</feature>
<feature type="compositionally biased region" description="Acidic residues" evidence="7">
    <location>
        <begin position="246"/>
        <end position="257"/>
    </location>
</feature>
<dbReference type="Gene3D" id="3.30.450.20">
    <property type="entry name" value="PAS domain"/>
    <property type="match status" value="2"/>
</dbReference>
<dbReference type="InterPro" id="IPR001067">
    <property type="entry name" value="Nuc_translocat"/>
</dbReference>
<evidence type="ECO:0000313" key="11">
    <source>
        <dbReference type="Proteomes" id="UP000694397"/>
    </source>
</evidence>
<protein>
    <submittedName>
        <fullName evidence="10">Basic helix-loop-helix ARNT like 2</fullName>
    </submittedName>
</protein>
<dbReference type="Pfam" id="PF14598">
    <property type="entry name" value="PAS_11"/>
    <property type="match status" value="1"/>
</dbReference>
<evidence type="ECO:0000256" key="7">
    <source>
        <dbReference type="SAM" id="MobiDB-lite"/>
    </source>
</evidence>
<feature type="region of interest" description="Disordered" evidence="7">
    <location>
        <begin position="722"/>
        <end position="760"/>
    </location>
</feature>
<dbReference type="GeneTree" id="ENSGT00940000160423"/>
<reference evidence="10 11" key="1">
    <citation type="submission" date="2019-04" db="EMBL/GenBank/DDBJ databases">
        <authorList>
            <consortium name="Wellcome Sanger Institute Data Sharing"/>
        </authorList>
    </citation>
    <scope>NUCLEOTIDE SEQUENCE [LARGE SCALE GENOMIC DNA]</scope>
</reference>
<keyword evidence="4" id="KW-0238">DNA-binding</keyword>
<evidence type="ECO:0000256" key="4">
    <source>
        <dbReference type="ARBA" id="ARBA00023125"/>
    </source>
</evidence>
<dbReference type="FunFam" id="3.30.450.20:FF:000006">
    <property type="entry name" value="aryl hydrocarbon receptor nuclear translocator-like protein 1"/>
    <property type="match status" value="1"/>
</dbReference>
<dbReference type="Gene3D" id="4.10.280.10">
    <property type="entry name" value="Helix-loop-helix DNA-binding domain"/>
    <property type="match status" value="1"/>
</dbReference>
<dbReference type="OrthoDB" id="71302at2759"/>
<keyword evidence="5" id="KW-0804">Transcription</keyword>
<dbReference type="InterPro" id="IPR011598">
    <property type="entry name" value="bHLH_dom"/>
</dbReference>
<reference evidence="10" key="2">
    <citation type="submission" date="2025-08" db="UniProtKB">
        <authorList>
            <consortium name="Ensembl"/>
        </authorList>
    </citation>
    <scope>IDENTIFICATION</scope>
</reference>
<feature type="domain" description="PAS" evidence="8">
    <location>
        <begin position="543"/>
        <end position="592"/>
    </location>
</feature>
<gene>
    <name evidence="10" type="primary">BMAL2</name>
    <name evidence="10" type="synonym">bmal2</name>
</gene>
<dbReference type="InterPro" id="IPR036638">
    <property type="entry name" value="HLH_DNA-bd_sf"/>
</dbReference>
<dbReference type="Pfam" id="PF00989">
    <property type="entry name" value="PAS"/>
    <property type="match status" value="1"/>
</dbReference>
<keyword evidence="2" id="KW-0677">Repeat</keyword>
<dbReference type="GO" id="GO:0005737">
    <property type="term" value="C:cytoplasm"/>
    <property type="evidence" value="ECO:0007669"/>
    <property type="project" value="InterPro"/>
</dbReference>
<evidence type="ECO:0000256" key="6">
    <source>
        <dbReference type="ARBA" id="ARBA00023242"/>
    </source>
</evidence>
<proteinExistence type="predicted"/>
<dbReference type="AlphaFoldDB" id="A0A8C9SZ14"/>
<feature type="region of interest" description="Disordered" evidence="7">
    <location>
        <begin position="640"/>
        <end position="669"/>
    </location>
</feature>
<dbReference type="PRINTS" id="PR00785">
    <property type="entry name" value="NCTRNSLOCATR"/>
</dbReference>
<keyword evidence="6" id="KW-0539">Nucleus</keyword>
<organism evidence="10 11">
    <name type="scientific">Scleropages formosus</name>
    <name type="common">Asian bonytongue</name>
    <name type="synonym">Osteoglossum formosum</name>
    <dbReference type="NCBI Taxonomy" id="113540"/>
    <lineage>
        <taxon>Eukaryota</taxon>
        <taxon>Metazoa</taxon>
        <taxon>Chordata</taxon>
        <taxon>Craniata</taxon>
        <taxon>Vertebrata</taxon>
        <taxon>Euteleostomi</taxon>
        <taxon>Actinopterygii</taxon>
        <taxon>Neopterygii</taxon>
        <taxon>Teleostei</taxon>
        <taxon>Osteoglossocephala</taxon>
        <taxon>Osteoglossomorpha</taxon>
        <taxon>Osteoglossiformes</taxon>
        <taxon>Osteoglossidae</taxon>
        <taxon>Scleropages</taxon>
    </lineage>
</organism>
<feature type="compositionally biased region" description="Basic and acidic residues" evidence="7">
    <location>
        <begin position="646"/>
        <end position="663"/>
    </location>
</feature>
<dbReference type="GO" id="GO:0046983">
    <property type="term" value="F:protein dimerization activity"/>
    <property type="evidence" value="ECO:0007669"/>
    <property type="project" value="InterPro"/>
</dbReference>
<dbReference type="PANTHER" id="PTHR23042">
    <property type="entry name" value="CIRCADIAN PROTEIN CLOCK/ARNT/BMAL/PAS"/>
    <property type="match status" value="1"/>
</dbReference>
<dbReference type="SUPFAM" id="SSF47459">
    <property type="entry name" value="HLH, helix-loop-helix DNA-binding domain"/>
    <property type="match status" value="1"/>
</dbReference>
<dbReference type="InterPro" id="IPR000014">
    <property type="entry name" value="PAS"/>
</dbReference>
<feature type="domain" description="BHLH" evidence="9">
    <location>
        <begin position="270"/>
        <end position="323"/>
    </location>
</feature>
<dbReference type="Pfam" id="PF00010">
    <property type="entry name" value="HLH"/>
    <property type="match status" value="1"/>
</dbReference>
<dbReference type="InterPro" id="IPR050933">
    <property type="entry name" value="Circadian_TF"/>
</dbReference>
<comment type="subcellular location">
    <subcellularLocation>
        <location evidence="1">Nucleus</location>
    </subcellularLocation>
</comment>
<evidence type="ECO:0000256" key="5">
    <source>
        <dbReference type="ARBA" id="ARBA00023163"/>
    </source>
</evidence>
<evidence type="ECO:0000313" key="10">
    <source>
        <dbReference type="Ensembl" id="ENSSFOP00015042601.1"/>
    </source>
</evidence>
<feature type="compositionally biased region" description="Basic and acidic residues" evidence="7">
    <location>
        <begin position="735"/>
        <end position="748"/>
    </location>
</feature>
<name>A0A8C9SZ14_SCLFO</name>
<dbReference type="SMART" id="SM00086">
    <property type="entry name" value="PAC"/>
    <property type="match status" value="1"/>
</dbReference>
<dbReference type="CDD" id="cd11469">
    <property type="entry name" value="bHLH-PAS_ARNTL2_PASD9"/>
    <property type="match status" value="1"/>
</dbReference>
<dbReference type="CDD" id="cd00130">
    <property type="entry name" value="PAS"/>
    <property type="match status" value="2"/>
</dbReference>
<reference evidence="10" key="3">
    <citation type="submission" date="2025-09" db="UniProtKB">
        <authorList>
            <consortium name="Ensembl"/>
        </authorList>
    </citation>
    <scope>IDENTIFICATION</scope>
</reference>
<feature type="compositionally biased region" description="Polar residues" evidence="7">
    <location>
        <begin position="202"/>
        <end position="217"/>
    </location>
</feature>
<feature type="region of interest" description="Disordered" evidence="7">
    <location>
        <begin position="98"/>
        <end position="119"/>
    </location>
</feature>
<dbReference type="GO" id="GO:0003677">
    <property type="term" value="F:DNA binding"/>
    <property type="evidence" value="ECO:0007669"/>
    <property type="project" value="UniProtKB-KW"/>
</dbReference>
<dbReference type="Proteomes" id="UP000694397">
    <property type="component" value="Chromosome 2"/>
</dbReference>
<feature type="domain" description="PAS" evidence="8">
    <location>
        <begin position="342"/>
        <end position="406"/>
    </location>
</feature>
<evidence type="ECO:0000256" key="1">
    <source>
        <dbReference type="ARBA" id="ARBA00004123"/>
    </source>
</evidence>
<dbReference type="NCBIfam" id="TIGR00229">
    <property type="entry name" value="sensory_box"/>
    <property type="match status" value="2"/>
</dbReference>
<dbReference type="FunFam" id="4.10.280.10:FF:000018">
    <property type="entry name" value="Aryl hydrocarbon receptor nuclear translocator-like protein 1"/>
    <property type="match status" value="1"/>
</dbReference>
<dbReference type="SMART" id="SM00353">
    <property type="entry name" value="HLH"/>
    <property type="match status" value="1"/>
</dbReference>